<dbReference type="EMBL" id="BQKI01000089">
    <property type="protein sequence ID" value="GJN36510.1"/>
    <property type="molecule type" value="Genomic_DNA"/>
</dbReference>
<feature type="domain" description="Reverse transcriptase zinc-binding" evidence="1">
    <location>
        <begin position="23"/>
        <end position="79"/>
    </location>
</feature>
<organism evidence="3 4">
    <name type="scientific">Eleusine coracana subsp. coracana</name>
    <dbReference type="NCBI Taxonomy" id="191504"/>
    <lineage>
        <taxon>Eukaryota</taxon>
        <taxon>Viridiplantae</taxon>
        <taxon>Streptophyta</taxon>
        <taxon>Embryophyta</taxon>
        <taxon>Tracheophyta</taxon>
        <taxon>Spermatophyta</taxon>
        <taxon>Magnoliopsida</taxon>
        <taxon>Liliopsida</taxon>
        <taxon>Poales</taxon>
        <taxon>Poaceae</taxon>
        <taxon>PACMAD clade</taxon>
        <taxon>Chloridoideae</taxon>
        <taxon>Cynodonteae</taxon>
        <taxon>Eleusininae</taxon>
        <taxon>Eleusine</taxon>
    </lineage>
</organism>
<protein>
    <recommendedName>
        <fullName evidence="1">Reverse transcriptase zinc-binding domain-containing protein</fullName>
    </recommendedName>
</protein>
<proteinExistence type="predicted"/>
<evidence type="ECO:0000259" key="1">
    <source>
        <dbReference type="Pfam" id="PF13966"/>
    </source>
</evidence>
<keyword evidence="4" id="KW-1185">Reference proteome</keyword>
<comment type="caution">
    <text evidence="3">The sequence shown here is derived from an EMBL/GenBank/DDBJ whole genome shotgun (WGS) entry which is preliminary data.</text>
</comment>
<gene>
    <name evidence="3" type="primary">gb25373</name>
    <name evidence="2" type="synonym">gb25329</name>
    <name evidence="2" type="ORF">PR202_gb25329</name>
    <name evidence="3" type="ORF">PR202_gb25373</name>
</gene>
<sequence length="176" mass="20100">MKPCFWGRCILSLIRESGRVGRLPKCRFFLWLVAHDRCWTADRLAHRGLEHPEKCPLCDQEDETIDHILVSCVFARQFWFSLLRQVGLQQLSPLPDNKCFMEWWKMASEAAGGLTSRGLNTLIILGAWILWNHRNRCVFDGVSPSLAAALVQAGEERYLWELAGAKGFILFDSPAP</sequence>
<dbReference type="InterPro" id="IPR026960">
    <property type="entry name" value="RVT-Znf"/>
</dbReference>
<evidence type="ECO:0000313" key="3">
    <source>
        <dbReference type="EMBL" id="GJN36510.1"/>
    </source>
</evidence>
<evidence type="ECO:0000313" key="4">
    <source>
        <dbReference type="Proteomes" id="UP001054889"/>
    </source>
</evidence>
<dbReference type="Pfam" id="PF13966">
    <property type="entry name" value="zf-RVT"/>
    <property type="match status" value="1"/>
</dbReference>
<evidence type="ECO:0000313" key="2">
    <source>
        <dbReference type="EMBL" id="GJN36468.1"/>
    </source>
</evidence>
<name>A0AAV5FQ01_ELECO</name>
<reference evidence="3" key="2">
    <citation type="submission" date="2021-12" db="EMBL/GenBank/DDBJ databases">
        <title>Resequencing data analysis of finger millet.</title>
        <authorList>
            <person name="Hatakeyama M."/>
            <person name="Aluri S."/>
            <person name="Balachadran M.T."/>
            <person name="Sivarajan S.R."/>
            <person name="Poveda L."/>
            <person name="Shimizu-Inatsugi R."/>
            <person name="Schlapbach R."/>
            <person name="Sreeman S.M."/>
            <person name="Shimizu K.K."/>
        </authorList>
    </citation>
    <scope>NUCLEOTIDE SEQUENCE</scope>
</reference>
<reference evidence="3" key="1">
    <citation type="journal article" date="2018" name="DNA Res.">
        <title>Multiple hybrid de novo genome assembly of finger millet, an orphan allotetraploid crop.</title>
        <authorList>
            <person name="Hatakeyama M."/>
            <person name="Aluri S."/>
            <person name="Balachadran M.T."/>
            <person name="Sivarajan S.R."/>
            <person name="Patrignani A."/>
            <person name="Gruter S."/>
            <person name="Poveda L."/>
            <person name="Shimizu-Inatsugi R."/>
            <person name="Baeten J."/>
            <person name="Francoijs K.J."/>
            <person name="Nataraja K.N."/>
            <person name="Reddy Y.A.N."/>
            <person name="Phadnis S."/>
            <person name="Ravikumar R.L."/>
            <person name="Schlapbach R."/>
            <person name="Sreeman S.M."/>
            <person name="Shimizu K.K."/>
        </authorList>
    </citation>
    <scope>NUCLEOTIDE SEQUENCE</scope>
</reference>
<dbReference type="AlphaFoldDB" id="A0AAV5FQ01"/>
<accession>A0AAV5FQ01</accession>
<dbReference type="EMBL" id="BQKI01000089">
    <property type="protein sequence ID" value="GJN36468.1"/>
    <property type="molecule type" value="Genomic_DNA"/>
</dbReference>
<dbReference type="Proteomes" id="UP001054889">
    <property type="component" value="Unassembled WGS sequence"/>
</dbReference>